<dbReference type="InterPro" id="IPR023908">
    <property type="entry name" value="xxxLxxG_rpt"/>
</dbReference>
<gene>
    <name evidence="7" type="ORF">ACFSUF_15520</name>
</gene>
<keyword evidence="3 5" id="KW-1133">Transmembrane helix</keyword>
<proteinExistence type="predicted"/>
<dbReference type="NCBIfam" id="TIGR03062">
    <property type="entry name" value="pip_yhgE_Cterm"/>
    <property type="match status" value="1"/>
</dbReference>
<evidence type="ECO:0000256" key="3">
    <source>
        <dbReference type="ARBA" id="ARBA00022989"/>
    </source>
</evidence>
<evidence type="ECO:0000256" key="4">
    <source>
        <dbReference type="ARBA" id="ARBA00023136"/>
    </source>
</evidence>
<feature type="domain" description="ABC-2 type transporter transmembrane" evidence="6">
    <location>
        <begin position="521"/>
        <end position="720"/>
    </location>
</feature>
<feature type="transmembrane region" description="Helical" evidence="5">
    <location>
        <begin position="21"/>
        <end position="43"/>
    </location>
</feature>
<keyword evidence="2 5" id="KW-0812">Transmembrane</keyword>
<evidence type="ECO:0000313" key="8">
    <source>
        <dbReference type="Proteomes" id="UP001597541"/>
    </source>
</evidence>
<keyword evidence="8" id="KW-1185">Reference proteome</keyword>
<feature type="transmembrane region" description="Helical" evidence="5">
    <location>
        <begin position="616"/>
        <end position="640"/>
    </location>
</feature>
<dbReference type="InterPro" id="IPR017500">
    <property type="entry name" value="Phage_infect_YhgE_N"/>
</dbReference>
<feature type="transmembrane region" description="Helical" evidence="5">
    <location>
        <begin position="588"/>
        <end position="610"/>
    </location>
</feature>
<accession>A0ABW5PGE3</accession>
<evidence type="ECO:0000259" key="6">
    <source>
        <dbReference type="Pfam" id="PF12698"/>
    </source>
</evidence>
<dbReference type="PANTHER" id="PTHR43077">
    <property type="entry name" value="TRANSPORT PERMEASE YVFS-RELATED"/>
    <property type="match status" value="1"/>
</dbReference>
<protein>
    <submittedName>
        <fullName evidence="7">YhgE/Pip family protein</fullName>
    </submittedName>
</protein>
<feature type="transmembrane region" description="Helical" evidence="5">
    <location>
        <begin position="547"/>
        <end position="567"/>
    </location>
</feature>
<dbReference type="InterPro" id="IPR017501">
    <property type="entry name" value="Phage_infect_YhgE_C"/>
</dbReference>
<dbReference type="Proteomes" id="UP001597541">
    <property type="component" value="Unassembled WGS sequence"/>
</dbReference>
<dbReference type="InterPro" id="IPR013525">
    <property type="entry name" value="ABC2_TM"/>
</dbReference>
<organism evidence="7 8">
    <name type="scientific">Paenibacillus gansuensis</name>
    <dbReference type="NCBI Taxonomy" id="306542"/>
    <lineage>
        <taxon>Bacteria</taxon>
        <taxon>Bacillati</taxon>
        <taxon>Bacillota</taxon>
        <taxon>Bacilli</taxon>
        <taxon>Bacillales</taxon>
        <taxon>Paenibacillaceae</taxon>
        <taxon>Paenibacillus</taxon>
    </lineage>
</organism>
<dbReference type="NCBIfam" id="TIGR03057">
    <property type="entry name" value="xxxLxxG_by_4"/>
    <property type="match status" value="2"/>
</dbReference>
<keyword evidence="4 5" id="KW-0472">Membrane</keyword>
<comment type="caution">
    <text evidence="7">The sequence shown here is derived from an EMBL/GenBank/DDBJ whole genome shotgun (WGS) entry which is preliminary data.</text>
</comment>
<evidence type="ECO:0000256" key="5">
    <source>
        <dbReference type="SAM" id="Phobius"/>
    </source>
</evidence>
<dbReference type="InterPro" id="IPR051328">
    <property type="entry name" value="T7SS_ABC-Transporter"/>
</dbReference>
<dbReference type="RefSeq" id="WP_377604027.1">
    <property type="nucleotide sequence ID" value="NZ_JBHUME010000009.1"/>
</dbReference>
<reference evidence="8" key="1">
    <citation type="journal article" date="2019" name="Int. J. Syst. Evol. Microbiol.">
        <title>The Global Catalogue of Microorganisms (GCM) 10K type strain sequencing project: providing services to taxonomists for standard genome sequencing and annotation.</title>
        <authorList>
            <consortium name="The Broad Institute Genomics Platform"/>
            <consortium name="The Broad Institute Genome Sequencing Center for Infectious Disease"/>
            <person name="Wu L."/>
            <person name="Ma J."/>
        </authorList>
    </citation>
    <scope>NUCLEOTIDE SEQUENCE [LARGE SCALE GENOMIC DNA]</scope>
    <source>
        <strain evidence="8">KCTC 3950</strain>
    </source>
</reference>
<evidence type="ECO:0000256" key="1">
    <source>
        <dbReference type="ARBA" id="ARBA00004141"/>
    </source>
</evidence>
<evidence type="ECO:0000256" key="2">
    <source>
        <dbReference type="ARBA" id="ARBA00022692"/>
    </source>
</evidence>
<feature type="transmembrane region" description="Helical" evidence="5">
    <location>
        <begin position="647"/>
        <end position="666"/>
    </location>
</feature>
<name>A0ABW5PGE3_9BACL</name>
<dbReference type="EMBL" id="JBHUME010000009">
    <property type="protein sequence ID" value="MFD2613825.1"/>
    <property type="molecule type" value="Genomic_DNA"/>
</dbReference>
<dbReference type="Pfam" id="PF12698">
    <property type="entry name" value="ABC2_membrane_3"/>
    <property type="match status" value="2"/>
</dbReference>
<dbReference type="PANTHER" id="PTHR43077:SF5">
    <property type="entry name" value="PHAGE INFECTION PROTEIN"/>
    <property type="match status" value="1"/>
</dbReference>
<comment type="subcellular location">
    <subcellularLocation>
        <location evidence="1">Membrane</location>
        <topology evidence="1">Multi-pass membrane protein</topology>
    </subcellularLocation>
</comment>
<sequence>MKGIQQFGRELKAIVTNRKSLIQITAVLLIPMLYSGMLSGAFWDPYGHLDRLPVAVVNQDRGAVYEGKQLHIGEDLVDELKESKDFHWEFVDKAKADQGLQNGDYYMAIEIPDHFSKQAATLTDDRPEPAEIQFYTNQSSNFLASQIGKSAVEKLKTEVSQNVTKAYTEAMFDQVKELSDGLAKASDGASELDEGTRKAKDGIATMEANLAKLADSTVLFENGVGKLSEGAGKLKSGTIALQSGAQSLNAGLAKLSDAQAQLTAGAGEVAGGAGGLQAGAEQLSVGLEQLGAAAGQLADGAAAAEQGGAKLADGLKASAEGAGKLESGAKGLADGLAKYVESNPQLAQDPGFQKLLAASKQLAEGAAASAEGQRQLAAGAEQLQAGQSRLSEGLGTFGAKLAEAGSGAGELAHGAAKLSGGAGKVHDGMLAFGSKLAEAGTGSAKLAQGAGELASGAARLDGGLATLAAGAGQLSDGSQKLDEGARKLNSGLQELSDGTGELSGKLSDAAKETSGIHSDDSTYEMFSKPVGVKTVEVTKVENYGSGFAPYFLSIGLFVGMLMLTIVFSAAEPAVRPANGWSWFAGKALTLITIGGIQALLADAVLLYVLGLHVQSVPYFITLSIVTSVTFMTIIHFFAAAFGNPGRFVATLLMILQLTSSAGTFPIELIPEPLQHVSKWLPMSYSIEAFREVISGGDFSVVLGDMLIMGIYIGVFFAAMLILFVIKFRSKYKNTPKSSHGSTAAFV</sequence>
<feature type="domain" description="ABC-2 type transporter transmembrane" evidence="6">
    <location>
        <begin position="26"/>
        <end position="161"/>
    </location>
</feature>
<evidence type="ECO:0000313" key="7">
    <source>
        <dbReference type="EMBL" id="MFD2613825.1"/>
    </source>
</evidence>
<dbReference type="Gene3D" id="3.40.1710.10">
    <property type="entry name" value="abc type-2 transporter like domain"/>
    <property type="match status" value="1"/>
</dbReference>
<dbReference type="NCBIfam" id="TIGR03061">
    <property type="entry name" value="pip_yhgE_Nterm"/>
    <property type="match status" value="1"/>
</dbReference>
<feature type="transmembrane region" description="Helical" evidence="5">
    <location>
        <begin position="705"/>
        <end position="725"/>
    </location>
</feature>